<reference evidence="2" key="1">
    <citation type="submission" date="2018-08" db="EMBL/GenBank/DDBJ databases">
        <title>Oryza barthii genomic DNA, chromosome 11, BAC clone:OBARTa0046N04.</title>
        <authorList>
            <person name="Wu J."/>
            <person name="Kanamori H."/>
        </authorList>
    </citation>
    <scope>NUCLEOTIDE SEQUENCE</scope>
    <source>
        <strain evidence="2">W1588</strain>
    </source>
</reference>
<protein>
    <submittedName>
        <fullName evidence="3">Uncharacterized protein</fullName>
    </submittedName>
</protein>
<dbReference type="AlphaFoldDB" id="A0A679BAY5"/>
<gene>
    <name evidence="3" type="primary">OBARTa0108M01.5</name>
    <name evidence="2" type="synonym">OBARTa0046N04.14</name>
</gene>
<evidence type="ECO:0000313" key="3">
    <source>
        <dbReference type="EMBL" id="BBF89325.1"/>
    </source>
</evidence>
<dbReference type="EMBL" id="AP018849">
    <property type="protein sequence ID" value="BBF89322.1"/>
    <property type="molecule type" value="Genomic_DNA"/>
</dbReference>
<feature type="region of interest" description="Disordered" evidence="1">
    <location>
        <begin position="1"/>
        <end position="85"/>
    </location>
</feature>
<accession>A0A679BAY5</accession>
<evidence type="ECO:0000256" key="1">
    <source>
        <dbReference type="SAM" id="MobiDB-lite"/>
    </source>
</evidence>
<feature type="compositionally biased region" description="Low complexity" evidence="1">
    <location>
        <begin position="67"/>
        <end position="79"/>
    </location>
</feature>
<organism evidence="3">
    <name type="scientific">Oryza barthii</name>
    <dbReference type="NCBI Taxonomy" id="65489"/>
    <lineage>
        <taxon>Eukaryota</taxon>
        <taxon>Viridiplantae</taxon>
        <taxon>Streptophyta</taxon>
        <taxon>Embryophyta</taxon>
        <taxon>Tracheophyta</taxon>
        <taxon>Spermatophyta</taxon>
        <taxon>Magnoliopsida</taxon>
        <taxon>Liliopsida</taxon>
        <taxon>Poales</taxon>
        <taxon>Poaceae</taxon>
        <taxon>BOP clade</taxon>
        <taxon>Oryzoideae</taxon>
        <taxon>Oryzeae</taxon>
        <taxon>Oryzinae</taxon>
        <taxon>Oryza</taxon>
    </lineage>
</organism>
<reference evidence="3" key="2">
    <citation type="submission" date="2018-08" db="EMBL/GenBank/DDBJ databases">
        <title>Oryza barthii genomic DNA, chromosome 11, BAC clone:OBARTa0108M01.</title>
        <authorList>
            <person name="Wu J."/>
            <person name="Kanamori H."/>
        </authorList>
    </citation>
    <scope>NUCLEOTIDE SEQUENCE</scope>
    <source>
        <strain evidence="3">W1588</strain>
    </source>
</reference>
<feature type="compositionally biased region" description="Low complexity" evidence="1">
    <location>
        <begin position="15"/>
        <end position="24"/>
    </location>
</feature>
<evidence type="ECO:0000313" key="2">
    <source>
        <dbReference type="EMBL" id="BBF89322.1"/>
    </source>
</evidence>
<dbReference type="EMBL" id="AP018850">
    <property type="protein sequence ID" value="BBF89325.1"/>
    <property type="molecule type" value="Genomic_DNA"/>
</dbReference>
<sequence length="85" mass="8401">MKDSAVMQTAGNGGSKESAGAAAARTKEEPVAAGAEEEKGGEDAAAATATRMPSSKPETRRMSACKPTPASVSTAAASAYLRLSG</sequence>
<feature type="compositionally biased region" description="Basic and acidic residues" evidence="1">
    <location>
        <begin position="25"/>
        <end position="42"/>
    </location>
</feature>
<proteinExistence type="predicted"/>
<name>A0A679BAY5_9ORYZ</name>